<organism evidence="1 2">
    <name type="scientific">Lindgomyces ingoldianus</name>
    <dbReference type="NCBI Taxonomy" id="673940"/>
    <lineage>
        <taxon>Eukaryota</taxon>
        <taxon>Fungi</taxon>
        <taxon>Dikarya</taxon>
        <taxon>Ascomycota</taxon>
        <taxon>Pezizomycotina</taxon>
        <taxon>Dothideomycetes</taxon>
        <taxon>Pleosporomycetidae</taxon>
        <taxon>Pleosporales</taxon>
        <taxon>Lindgomycetaceae</taxon>
        <taxon>Lindgomyces</taxon>
    </lineage>
</organism>
<reference evidence="1" key="1">
    <citation type="journal article" date="2020" name="Stud. Mycol.">
        <title>101 Dothideomycetes genomes: a test case for predicting lifestyles and emergence of pathogens.</title>
        <authorList>
            <person name="Haridas S."/>
            <person name="Albert R."/>
            <person name="Binder M."/>
            <person name="Bloem J."/>
            <person name="Labutti K."/>
            <person name="Salamov A."/>
            <person name="Andreopoulos B."/>
            <person name="Baker S."/>
            <person name="Barry K."/>
            <person name="Bills G."/>
            <person name="Bluhm B."/>
            <person name="Cannon C."/>
            <person name="Castanera R."/>
            <person name="Culley D."/>
            <person name="Daum C."/>
            <person name="Ezra D."/>
            <person name="Gonzalez J."/>
            <person name="Henrissat B."/>
            <person name="Kuo A."/>
            <person name="Liang C."/>
            <person name="Lipzen A."/>
            <person name="Lutzoni F."/>
            <person name="Magnuson J."/>
            <person name="Mondo S."/>
            <person name="Nolan M."/>
            <person name="Ohm R."/>
            <person name="Pangilinan J."/>
            <person name="Park H.-J."/>
            <person name="Ramirez L."/>
            <person name="Alfaro M."/>
            <person name="Sun H."/>
            <person name="Tritt A."/>
            <person name="Yoshinaga Y."/>
            <person name="Zwiers L.-H."/>
            <person name="Turgeon B."/>
            <person name="Goodwin S."/>
            <person name="Spatafora J."/>
            <person name="Crous P."/>
            <person name="Grigoriev I."/>
        </authorList>
    </citation>
    <scope>NUCLEOTIDE SEQUENCE</scope>
    <source>
        <strain evidence="1">ATCC 200398</strain>
    </source>
</reference>
<evidence type="ECO:0000313" key="2">
    <source>
        <dbReference type="Proteomes" id="UP000799755"/>
    </source>
</evidence>
<proteinExistence type="predicted"/>
<comment type="caution">
    <text evidence="1">The sequence shown here is derived from an EMBL/GenBank/DDBJ whole genome shotgun (WGS) entry which is preliminary data.</text>
</comment>
<name>A0ACB6R2U7_9PLEO</name>
<protein>
    <submittedName>
        <fullName evidence="1">Uncharacterized protein</fullName>
    </submittedName>
</protein>
<sequence>MKRRRSLCGDSDGSQPELSPERKLAMYPASPINTNSETAGNQPNETPQLLHLLTQYSTLECLAAHLFAKDLLSLASTSRAAHQAMLRSRESTFNLLKKASCDGSGVRIRRTFHQKSRFFHDFDCLENTRCGTDEKNWPVASHPCISCGVKTCQECRTHCVYQNCYQPADEEDELPNYSGHVLLSEHEMSILSPEHLGETGSWTSSTSLPHHDEGFLDSPLDSGAFSGIELIDDIIDTNLGKGELKGTDSSDSPHPSAVIQAFWELSERRKRILCKECFEHHLPDEYVPPKPCCCTFRSRFLDRWLCLKCYQREERFIKTFPHGLKVYHSADYASVYLKKCTCGGNIDGEPRVLCLWCWGEVGANIVERQDGATKA</sequence>
<dbReference type="Proteomes" id="UP000799755">
    <property type="component" value="Unassembled WGS sequence"/>
</dbReference>
<accession>A0ACB6R2U7</accession>
<evidence type="ECO:0000313" key="1">
    <source>
        <dbReference type="EMBL" id="KAF2473644.1"/>
    </source>
</evidence>
<dbReference type="EMBL" id="MU003499">
    <property type="protein sequence ID" value="KAF2473644.1"/>
    <property type="molecule type" value="Genomic_DNA"/>
</dbReference>
<gene>
    <name evidence="1" type="ORF">BDR25DRAFT_124254</name>
</gene>
<keyword evidence="2" id="KW-1185">Reference proteome</keyword>